<dbReference type="SMART" id="SM00428">
    <property type="entry name" value="H3"/>
    <property type="match status" value="2"/>
</dbReference>
<evidence type="ECO:0000313" key="5">
    <source>
        <dbReference type="Proteomes" id="UP000886885"/>
    </source>
</evidence>
<dbReference type="CDD" id="cd22911">
    <property type="entry name" value="HFD_H3"/>
    <property type="match status" value="1"/>
</dbReference>
<sequence>MARTKHPVARKRTRIPRRSDASPSTPRTPTSPRTRTQANDQQGSSTQRPRQKHRFRPGTVALREIRQYQKTWRPLIPAASFIRCVRMITQEFSREVSRWTAEALVAIQEVFGDISLTCMPFKSMLSPLSVVITCSIVQYSHVVFGKKRDQRPYTLKLRTITRNNHPHHVIEKKMSPTPTRPRKATSLDAFAITDQSPQTSFDSRARSNSSAAEDFLVHLFEDGMLCAIHAKRVTLMKKDFELARRLGGKGRPW</sequence>
<evidence type="ECO:0000313" key="4">
    <source>
        <dbReference type="EMBL" id="KAG6748199.1"/>
    </source>
</evidence>
<feature type="domain" description="Core Histone H2A/H2B/H3" evidence="3">
    <location>
        <begin position="210"/>
        <end position="246"/>
    </location>
</feature>
<keyword evidence="5" id="KW-1185">Reference proteome</keyword>
<dbReference type="Pfam" id="PF00125">
    <property type="entry name" value="Histone"/>
    <property type="match status" value="2"/>
</dbReference>
<reference evidence="4" key="1">
    <citation type="journal article" date="2020" name="bioRxiv">
        <title>Hybrid origin of Populus tomentosa Carr. identified through genome sequencing and phylogenomic analysis.</title>
        <authorList>
            <person name="An X."/>
            <person name="Gao K."/>
            <person name="Chen Z."/>
            <person name="Li J."/>
            <person name="Yang X."/>
            <person name="Yang X."/>
            <person name="Zhou J."/>
            <person name="Guo T."/>
            <person name="Zhao T."/>
            <person name="Huang S."/>
            <person name="Miao D."/>
            <person name="Khan W.U."/>
            <person name="Rao P."/>
            <person name="Ye M."/>
            <person name="Lei B."/>
            <person name="Liao W."/>
            <person name="Wang J."/>
            <person name="Ji L."/>
            <person name="Li Y."/>
            <person name="Guo B."/>
            <person name="Mustafa N.S."/>
            <person name="Li S."/>
            <person name="Yun Q."/>
            <person name="Keller S.R."/>
            <person name="Mao J."/>
            <person name="Zhang R."/>
            <person name="Strauss S.H."/>
        </authorList>
    </citation>
    <scope>NUCLEOTIDE SEQUENCE</scope>
    <source>
        <strain evidence="4">GM15</strain>
        <tissue evidence="4">Leaf</tissue>
    </source>
</reference>
<dbReference type="PANTHER" id="PTHR11426">
    <property type="entry name" value="HISTONE H3"/>
    <property type="match status" value="1"/>
</dbReference>
<dbReference type="InterPro" id="IPR007125">
    <property type="entry name" value="H2A/H2B/H3"/>
</dbReference>
<dbReference type="GO" id="GO:0000786">
    <property type="term" value="C:nucleosome"/>
    <property type="evidence" value="ECO:0007669"/>
    <property type="project" value="InterPro"/>
</dbReference>
<keyword evidence="1" id="KW-0007">Acetylation</keyword>
<dbReference type="OrthoDB" id="842664at2759"/>
<dbReference type="GO" id="GO:0003677">
    <property type="term" value="F:DNA binding"/>
    <property type="evidence" value="ECO:0007669"/>
    <property type="project" value="InterPro"/>
</dbReference>
<name>A0A8X7YC22_POPTO</name>
<feature type="domain" description="Core Histone H2A/H2B/H3" evidence="3">
    <location>
        <begin position="57"/>
        <end position="113"/>
    </location>
</feature>
<organism evidence="4 5">
    <name type="scientific">Populus tomentosa</name>
    <name type="common">Chinese white poplar</name>
    <dbReference type="NCBI Taxonomy" id="118781"/>
    <lineage>
        <taxon>Eukaryota</taxon>
        <taxon>Viridiplantae</taxon>
        <taxon>Streptophyta</taxon>
        <taxon>Embryophyta</taxon>
        <taxon>Tracheophyta</taxon>
        <taxon>Spermatophyta</taxon>
        <taxon>Magnoliopsida</taxon>
        <taxon>eudicotyledons</taxon>
        <taxon>Gunneridae</taxon>
        <taxon>Pentapetalae</taxon>
        <taxon>rosids</taxon>
        <taxon>fabids</taxon>
        <taxon>Malpighiales</taxon>
        <taxon>Salicaceae</taxon>
        <taxon>Saliceae</taxon>
        <taxon>Populus</taxon>
    </lineage>
</organism>
<gene>
    <name evidence="4" type="ORF">POTOM_048106</name>
</gene>
<dbReference type="InterPro" id="IPR000164">
    <property type="entry name" value="Histone_H3/CENP-A"/>
</dbReference>
<feature type="compositionally biased region" description="Polar residues" evidence="2">
    <location>
        <begin position="37"/>
        <end position="48"/>
    </location>
</feature>
<feature type="region of interest" description="Disordered" evidence="2">
    <location>
        <begin position="1"/>
        <end position="58"/>
    </location>
</feature>
<feature type="compositionally biased region" description="Low complexity" evidence="2">
    <location>
        <begin position="21"/>
        <end position="36"/>
    </location>
</feature>
<evidence type="ECO:0000259" key="3">
    <source>
        <dbReference type="Pfam" id="PF00125"/>
    </source>
</evidence>
<accession>A0A8X7YC22</accession>
<evidence type="ECO:0000256" key="2">
    <source>
        <dbReference type="SAM" id="MobiDB-lite"/>
    </source>
</evidence>
<protein>
    <recommendedName>
        <fullName evidence="3">Core Histone H2A/H2B/H3 domain-containing protein</fullName>
    </recommendedName>
</protein>
<proteinExistence type="predicted"/>
<dbReference type="GO" id="GO:0030527">
    <property type="term" value="F:structural constituent of chromatin"/>
    <property type="evidence" value="ECO:0007669"/>
    <property type="project" value="InterPro"/>
</dbReference>
<evidence type="ECO:0000256" key="1">
    <source>
        <dbReference type="ARBA" id="ARBA00022990"/>
    </source>
</evidence>
<dbReference type="AlphaFoldDB" id="A0A8X7YC22"/>
<dbReference type="EMBL" id="JAAWWB010000028">
    <property type="protein sequence ID" value="KAG6748199.1"/>
    <property type="molecule type" value="Genomic_DNA"/>
</dbReference>
<feature type="compositionally biased region" description="Basic residues" evidence="2">
    <location>
        <begin position="1"/>
        <end position="16"/>
    </location>
</feature>
<dbReference type="Proteomes" id="UP000886885">
    <property type="component" value="Chromosome 14D"/>
</dbReference>
<comment type="caution">
    <text evidence="4">The sequence shown here is derived from an EMBL/GenBank/DDBJ whole genome shotgun (WGS) entry which is preliminary data.</text>
</comment>